<dbReference type="Proteomes" id="UP001476247">
    <property type="component" value="Unassembled WGS sequence"/>
</dbReference>
<keyword evidence="2" id="KW-1185">Reference proteome</keyword>
<gene>
    <name evidence="1" type="ORF">HPULCUR_004058</name>
</gene>
<comment type="caution">
    <text evidence="1">The sequence shown here is derived from an EMBL/GenBank/DDBJ whole genome shotgun (WGS) entry which is preliminary data.</text>
</comment>
<reference evidence="1 2" key="1">
    <citation type="submission" date="2024-04" db="EMBL/GenBank/DDBJ databases">
        <title>genome sequences of Mucor flavus KT1a and Helicostylum pulchrum KT1b strains isolation_sourced from the surface of a dry-aged beef.</title>
        <authorList>
            <person name="Toyotome T."/>
            <person name="Hosono M."/>
            <person name="Torimaru M."/>
            <person name="Fukuda K."/>
            <person name="Mikami N."/>
        </authorList>
    </citation>
    <scope>NUCLEOTIDE SEQUENCE [LARGE SCALE GENOMIC DNA]</scope>
    <source>
        <strain evidence="1 2">KT1b</strain>
    </source>
</reference>
<accession>A0ABP9XWK8</accession>
<sequence length="117" mass="13577">MDENSKIPITEVRLRRGPLYVKVLVRTHFVLTLKRKNQMLYLKFMILLMSTILDSPDIHPSGESCLSFDNNEIVEQYENDDNESQETAAYNPDSYSDDLLLESPSQQVISLRKNKIK</sequence>
<organism evidence="1 2">
    <name type="scientific">Helicostylum pulchrum</name>
    <dbReference type="NCBI Taxonomy" id="562976"/>
    <lineage>
        <taxon>Eukaryota</taxon>
        <taxon>Fungi</taxon>
        <taxon>Fungi incertae sedis</taxon>
        <taxon>Mucoromycota</taxon>
        <taxon>Mucoromycotina</taxon>
        <taxon>Mucoromycetes</taxon>
        <taxon>Mucorales</taxon>
        <taxon>Mucorineae</taxon>
        <taxon>Mucoraceae</taxon>
        <taxon>Helicostylum</taxon>
    </lineage>
</organism>
<proteinExistence type="predicted"/>
<name>A0ABP9XWK8_9FUNG</name>
<dbReference type="EMBL" id="BAABUJ010000010">
    <property type="protein sequence ID" value="GAA5798653.1"/>
    <property type="molecule type" value="Genomic_DNA"/>
</dbReference>
<evidence type="ECO:0000313" key="2">
    <source>
        <dbReference type="Proteomes" id="UP001476247"/>
    </source>
</evidence>
<protein>
    <submittedName>
        <fullName evidence="1">Uncharacterized protein</fullName>
    </submittedName>
</protein>
<evidence type="ECO:0000313" key="1">
    <source>
        <dbReference type="EMBL" id="GAA5798653.1"/>
    </source>
</evidence>